<dbReference type="STRING" id="910964.GEAM_0528"/>
<dbReference type="eggNOG" id="ENOG5030I5E">
    <property type="taxonomic scope" value="Bacteria"/>
</dbReference>
<dbReference type="EMBL" id="JMPJ01000022">
    <property type="protein sequence ID" value="KFC85001.1"/>
    <property type="molecule type" value="Genomic_DNA"/>
</dbReference>
<organism evidence="2 3">
    <name type="scientific">Ewingella americana (strain ATCC 33852 / DSM 4580 / CCUG 14506 / JCM 5911 / LMG 7869 / NCTC 12157 / CDC 1468-78)</name>
    <dbReference type="NCBI Taxonomy" id="910964"/>
    <lineage>
        <taxon>Bacteria</taxon>
        <taxon>Pseudomonadati</taxon>
        <taxon>Pseudomonadota</taxon>
        <taxon>Gammaproteobacteria</taxon>
        <taxon>Enterobacterales</taxon>
        <taxon>Yersiniaceae</taxon>
        <taxon>Ewingella</taxon>
    </lineage>
</organism>
<dbReference type="AlphaFoldDB" id="A0A085GMQ6"/>
<keyword evidence="1" id="KW-1133">Transmembrane helix</keyword>
<feature type="transmembrane region" description="Helical" evidence="1">
    <location>
        <begin position="20"/>
        <end position="41"/>
    </location>
</feature>
<accession>A0A085GMQ6</accession>
<evidence type="ECO:0000313" key="3">
    <source>
        <dbReference type="Proteomes" id="UP000028640"/>
    </source>
</evidence>
<name>A0A085GMQ6_EWIA3</name>
<dbReference type="GeneID" id="78378872"/>
<comment type="caution">
    <text evidence="2">The sequence shown here is derived from an EMBL/GenBank/DDBJ whole genome shotgun (WGS) entry which is preliminary data.</text>
</comment>
<dbReference type="OrthoDB" id="6507005at2"/>
<evidence type="ECO:0000256" key="1">
    <source>
        <dbReference type="SAM" id="Phobius"/>
    </source>
</evidence>
<protein>
    <submittedName>
        <fullName evidence="2">Uncharacterized protein</fullName>
    </submittedName>
</protein>
<keyword evidence="1" id="KW-0472">Membrane</keyword>
<sequence>MLNKDYIWKDITQSARKLPIIISTVVVILILLSISGGYFLLYVPKKERLAQEEIAQQQVAQKIQQVKQYYLDSFSGGHITSLNKLLTEMARSRIPLQLAGYREENVNCDTTSCNFHYLLQDNGIFNLQQKQFWHRLFTASFSAGEVNYQGLPSKLENHPLLKKYQSAAAIQLPQCVNLLNYIYGHNNAVASKEKIILLSAPESSISSLEDEVGQRMGQRYQFLSATWEVELPREAIYVMQYFKTLAYQDAFFIKEVAVSKTGTKISGGLLCKNGH</sequence>
<dbReference type="RefSeq" id="WP_034787890.1">
    <property type="nucleotide sequence ID" value="NZ_JMPJ01000022.1"/>
</dbReference>
<proteinExistence type="predicted"/>
<dbReference type="Proteomes" id="UP000028640">
    <property type="component" value="Unassembled WGS sequence"/>
</dbReference>
<reference evidence="2 3" key="1">
    <citation type="submission" date="2014-05" db="EMBL/GenBank/DDBJ databases">
        <title>ATOL: Assembling a taxonomically balanced genome-scale reconstruction of the evolutionary history of the Enterobacteriaceae.</title>
        <authorList>
            <person name="Plunkett G.III."/>
            <person name="Neeno-Eckwall E.C."/>
            <person name="Glasner J.D."/>
            <person name="Perna N.T."/>
        </authorList>
    </citation>
    <scope>NUCLEOTIDE SEQUENCE [LARGE SCALE GENOMIC DNA]</scope>
    <source>
        <strain evidence="2 3">ATCC 33852</strain>
    </source>
</reference>
<gene>
    <name evidence="2" type="ORF">GEAM_0528</name>
</gene>
<evidence type="ECO:0000313" key="2">
    <source>
        <dbReference type="EMBL" id="KFC85001.1"/>
    </source>
</evidence>
<keyword evidence="1" id="KW-0812">Transmembrane</keyword>
<keyword evidence="3" id="KW-1185">Reference proteome</keyword>